<dbReference type="EMBL" id="CP067089">
    <property type="protein sequence ID" value="QQO08905.1"/>
    <property type="molecule type" value="Genomic_DNA"/>
</dbReference>
<proteinExistence type="predicted"/>
<organism evidence="1 2">
    <name type="scientific">Breznakiella homolactica</name>
    <dbReference type="NCBI Taxonomy" id="2798577"/>
    <lineage>
        <taxon>Bacteria</taxon>
        <taxon>Pseudomonadati</taxon>
        <taxon>Spirochaetota</taxon>
        <taxon>Spirochaetia</taxon>
        <taxon>Spirochaetales</taxon>
        <taxon>Breznakiellaceae</taxon>
        <taxon>Breznakiella</taxon>
    </lineage>
</organism>
<accession>A0A7T7XM69</accession>
<dbReference type="RefSeq" id="WP_215626211.1">
    <property type="nucleotide sequence ID" value="NZ_CP067089.2"/>
</dbReference>
<dbReference type="AlphaFoldDB" id="A0A7T7XM69"/>
<dbReference type="NCBIfam" id="NF007788">
    <property type="entry name" value="PRK10481.1"/>
    <property type="match status" value="1"/>
</dbReference>
<protein>
    <submittedName>
        <fullName evidence="1">AroM family protein</fullName>
    </submittedName>
</protein>
<reference evidence="1" key="1">
    <citation type="submission" date="2021-01" db="EMBL/GenBank/DDBJ databases">
        <title>Description of Breznakiella homolactica.</title>
        <authorList>
            <person name="Song Y."/>
            <person name="Brune A."/>
        </authorList>
    </citation>
    <scope>NUCLEOTIDE SEQUENCE</scope>
    <source>
        <strain evidence="1">RmG30</strain>
    </source>
</reference>
<evidence type="ECO:0000313" key="2">
    <source>
        <dbReference type="Proteomes" id="UP000595917"/>
    </source>
</evidence>
<evidence type="ECO:0000313" key="1">
    <source>
        <dbReference type="EMBL" id="QQO08905.1"/>
    </source>
</evidence>
<dbReference type="Pfam" id="PF07302">
    <property type="entry name" value="AroM"/>
    <property type="match status" value="1"/>
</dbReference>
<dbReference type="KEGG" id="bhc:JFL75_18540"/>
<dbReference type="InterPro" id="IPR010843">
    <property type="entry name" value="Uncharacterised_AroM"/>
</dbReference>
<dbReference type="Proteomes" id="UP000595917">
    <property type="component" value="Chromosome"/>
</dbReference>
<sequence>MEHKKIRIGAVTIGQSPRTDVAPEFESALGMDAELIQAGALDGLSLEEVRKLAPNPGDYILVTRMRDGTEVKIAEHHILDRMKAAIRQFENDGLDLIVLFCTGQFPEIDSRSLILKPDVLMVQTVPGILKKGRLGAVVPSPDQIPAMTKKWEQTGLEVVTAAASPYSGKEEDFRAAGRSLAEQKADLIVLDCIGYNSAMKKIIKEESGKPVILPRTLLGRIAGEIAGG</sequence>
<gene>
    <name evidence="1" type="ORF">JFL75_18540</name>
</gene>
<keyword evidence="2" id="KW-1185">Reference proteome</keyword>
<name>A0A7T7XM69_9SPIR</name>